<dbReference type="PANTHER" id="PTHR32322">
    <property type="entry name" value="INNER MEMBRANE TRANSPORTER"/>
    <property type="match status" value="1"/>
</dbReference>
<gene>
    <name evidence="9" type="ORF">BTO28_15675</name>
</gene>
<feature type="transmembrane region" description="Helical" evidence="7">
    <location>
        <begin position="35"/>
        <end position="53"/>
    </location>
</feature>
<feature type="transmembrane region" description="Helical" evidence="7">
    <location>
        <begin position="93"/>
        <end position="114"/>
    </location>
</feature>
<dbReference type="Pfam" id="PF00892">
    <property type="entry name" value="EamA"/>
    <property type="match status" value="2"/>
</dbReference>
<feature type="domain" description="EamA" evidence="8">
    <location>
        <begin position="151"/>
        <end position="283"/>
    </location>
</feature>
<reference evidence="9 10" key="1">
    <citation type="submission" date="2016-12" db="EMBL/GenBank/DDBJ databases">
        <title>Domibacillus sp. SAB 38T whole genome sequencing.</title>
        <authorList>
            <person name="Verma A."/>
            <person name="Ojha A.K."/>
            <person name="Krishnamurthi S."/>
        </authorList>
    </citation>
    <scope>NUCLEOTIDE SEQUENCE [LARGE SCALE GENOMIC DNA]</scope>
    <source>
        <strain evidence="9 10">SAB 38</strain>
    </source>
</reference>
<feature type="transmembrane region" description="Helical" evidence="7">
    <location>
        <begin position="211"/>
        <end position="230"/>
    </location>
</feature>
<feature type="transmembrane region" description="Helical" evidence="7">
    <location>
        <begin position="242"/>
        <end position="261"/>
    </location>
</feature>
<evidence type="ECO:0000313" key="10">
    <source>
        <dbReference type="Proteomes" id="UP000188613"/>
    </source>
</evidence>
<evidence type="ECO:0000259" key="8">
    <source>
        <dbReference type="Pfam" id="PF00892"/>
    </source>
</evidence>
<dbReference type="Gene3D" id="1.10.3730.20">
    <property type="match status" value="1"/>
</dbReference>
<feature type="transmembrane region" description="Helical" evidence="7">
    <location>
        <begin position="65"/>
        <end position="87"/>
    </location>
</feature>
<dbReference type="SUPFAM" id="SSF103481">
    <property type="entry name" value="Multidrug resistance efflux transporter EmrE"/>
    <property type="match status" value="2"/>
</dbReference>
<dbReference type="RefSeq" id="WP_076768001.1">
    <property type="nucleotide sequence ID" value="NZ_MSFI01000030.1"/>
</dbReference>
<organism evidence="9 10">
    <name type="scientific">Domibacillus epiphyticus</name>
    <dbReference type="NCBI Taxonomy" id="1714355"/>
    <lineage>
        <taxon>Bacteria</taxon>
        <taxon>Bacillati</taxon>
        <taxon>Bacillota</taxon>
        <taxon>Bacilli</taxon>
        <taxon>Bacillales</taxon>
        <taxon>Bacillaceae</taxon>
        <taxon>Domibacillus</taxon>
    </lineage>
</organism>
<dbReference type="GO" id="GO:0005886">
    <property type="term" value="C:plasma membrane"/>
    <property type="evidence" value="ECO:0007669"/>
    <property type="project" value="UniProtKB-SubCell"/>
</dbReference>
<evidence type="ECO:0000256" key="4">
    <source>
        <dbReference type="ARBA" id="ARBA00022692"/>
    </source>
</evidence>
<dbReference type="InterPro" id="IPR000620">
    <property type="entry name" value="EamA_dom"/>
</dbReference>
<evidence type="ECO:0000256" key="5">
    <source>
        <dbReference type="ARBA" id="ARBA00022989"/>
    </source>
</evidence>
<dbReference type="Proteomes" id="UP000188613">
    <property type="component" value="Unassembled WGS sequence"/>
</dbReference>
<dbReference type="InterPro" id="IPR037185">
    <property type="entry name" value="EmrE-like"/>
</dbReference>
<dbReference type="InterPro" id="IPR050638">
    <property type="entry name" value="AA-Vitamin_Transporters"/>
</dbReference>
<name>A0A1V2A4F3_9BACI</name>
<protein>
    <submittedName>
        <fullName evidence="9">EamA family transporter</fullName>
    </submittedName>
</protein>
<feature type="transmembrane region" description="Helical" evidence="7">
    <location>
        <begin position="267"/>
        <end position="284"/>
    </location>
</feature>
<keyword evidence="10" id="KW-1185">Reference proteome</keyword>
<comment type="similarity">
    <text evidence="2">Belongs to the EamA transporter family.</text>
</comment>
<comment type="subcellular location">
    <subcellularLocation>
        <location evidence="1">Cell membrane</location>
        <topology evidence="1">Multi-pass membrane protein</topology>
    </subcellularLocation>
</comment>
<keyword evidence="4 7" id="KW-0812">Transmembrane</keyword>
<evidence type="ECO:0000256" key="2">
    <source>
        <dbReference type="ARBA" id="ARBA00007362"/>
    </source>
</evidence>
<keyword evidence="3" id="KW-1003">Cell membrane</keyword>
<dbReference type="AlphaFoldDB" id="A0A1V2A4F3"/>
<feature type="domain" description="EamA" evidence="8">
    <location>
        <begin position="1"/>
        <end position="137"/>
    </location>
</feature>
<dbReference type="OrthoDB" id="6707571at2"/>
<accession>A0A1V2A4F3</accession>
<evidence type="ECO:0000256" key="7">
    <source>
        <dbReference type="SAM" id="Phobius"/>
    </source>
</evidence>
<feature type="transmembrane region" description="Helical" evidence="7">
    <location>
        <begin position="179"/>
        <end position="199"/>
    </location>
</feature>
<keyword evidence="5 7" id="KW-1133">Transmembrane helix</keyword>
<dbReference type="EMBL" id="MSFI01000030">
    <property type="protein sequence ID" value="OMP65817.1"/>
    <property type="molecule type" value="Genomic_DNA"/>
</dbReference>
<evidence type="ECO:0000256" key="3">
    <source>
        <dbReference type="ARBA" id="ARBA00022475"/>
    </source>
</evidence>
<feature type="transmembrane region" description="Helical" evidence="7">
    <location>
        <begin position="146"/>
        <end position="167"/>
    </location>
</feature>
<evidence type="ECO:0000313" key="9">
    <source>
        <dbReference type="EMBL" id="OMP65817.1"/>
    </source>
</evidence>
<keyword evidence="6 7" id="KW-0472">Membrane</keyword>
<dbReference type="PANTHER" id="PTHR32322:SF18">
    <property type="entry name" value="S-ADENOSYLMETHIONINE_S-ADENOSYLHOMOCYSTEINE TRANSPORTER"/>
    <property type="match status" value="1"/>
</dbReference>
<evidence type="ECO:0000256" key="1">
    <source>
        <dbReference type="ARBA" id="ARBA00004651"/>
    </source>
</evidence>
<feature type="transmembrane region" description="Helical" evidence="7">
    <location>
        <begin position="7"/>
        <end position="29"/>
    </location>
</feature>
<evidence type="ECO:0000256" key="6">
    <source>
        <dbReference type="ARBA" id="ARBA00023136"/>
    </source>
</evidence>
<sequence length="300" mass="32385">MKGISLVLIGASLWGVIGLFVQGLYTYGFTPIDVVALRVLGAALILFPVFAVFQRKWLMVNVRDLPYFAGCGIVSIAFFNLCFFTVIDRSSNSLAVALLYTGPIFVVLLSRLFFKEPLTRGKGAALFMTITGCMFVVGLIPSGDAALSVLTILIGLSSGFFYALYSIFGKFVSKRYHPLTITAYSMLFGSLCIVPFSGIFEHAGVFLEPAVWRNGAGLVLFSTILAYAFYTAGLAKMESGRAAIVATAEPAVAIMIGVIVFKDALTAWQIAGIVCILTAVLFTIDRKNQLASKKPMSKVQ</sequence>
<feature type="transmembrane region" description="Helical" evidence="7">
    <location>
        <begin position="123"/>
        <end position="140"/>
    </location>
</feature>
<comment type="caution">
    <text evidence="9">The sequence shown here is derived from an EMBL/GenBank/DDBJ whole genome shotgun (WGS) entry which is preliminary data.</text>
</comment>
<proteinExistence type="inferred from homology"/>